<dbReference type="SUPFAM" id="SSF48371">
    <property type="entry name" value="ARM repeat"/>
    <property type="match status" value="1"/>
</dbReference>
<accession>A0A2K3MZ53</accession>
<dbReference type="GO" id="GO:0000774">
    <property type="term" value="F:adenyl-nucleotide exchange factor activity"/>
    <property type="evidence" value="ECO:0007669"/>
    <property type="project" value="TreeGrafter"/>
</dbReference>
<organism evidence="4 5">
    <name type="scientific">Trifolium pratense</name>
    <name type="common">Red clover</name>
    <dbReference type="NCBI Taxonomy" id="57577"/>
    <lineage>
        <taxon>Eukaryota</taxon>
        <taxon>Viridiplantae</taxon>
        <taxon>Streptophyta</taxon>
        <taxon>Embryophyta</taxon>
        <taxon>Tracheophyta</taxon>
        <taxon>Spermatophyta</taxon>
        <taxon>Magnoliopsida</taxon>
        <taxon>eudicotyledons</taxon>
        <taxon>Gunneridae</taxon>
        <taxon>Pentapetalae</taxon>
        <taxon>rosids</taxon>
        <taxon>fabids</taxon>
        <taxon>Fabales</taxon>
        <taxon>Fabaceae</taxon>
        <taxon>Papilionoideae</taxon>
        <taxon>50 kb inversion clade</taxon>
        <taxon>NPAAA clade</taxon>
        <taxon>Hologalegina</taxon>
        <taxon>IRL clade</taxon>
        <taxon>Trifolieae</taxon>
        <taxon>Trifolium</taxon>
    </lineage>
</organism>
<evidence type="ECO:0000313" key="5">
    <source>
        <dbReference type="Proteomes" id="UP000236291"/>
    </source>
</evidence>
<dbReference type="Gene3D" id="1.25.10.10">
    <property type="entry name" value="Leucine-rich Repeat Variant"/>
    <property type="match status" value="1"/>
</dbReference>
<keyword evidence="2" id="KW-0732">Signal</keyword>
<dbReference type="Pfam" id="PF08609">
    <property type="entry name" value="Fes1"/>
    <property type="match status" value="1"/>
</dbReference>
<gene>
    <name evidence="4" type="ORF">L195_g019282</name>
</gene>
<dbReference type="InterPro" id="IPR016024">
    <property type="entry name" value="ARM-type_fold"/>
</dbReference>
<dbReference type="InterPro" id="IPR011989">
    <property type="entry name" value="ARM-like"/>
</dbReference>
<proteinExistence type="predicted"/>
<evidence type="ECO:0000256" key="2">
    <source>
        <dbReference type="SAM" id="SignalP"/>
    </source>
</evidence>
<feature type="domain" description="Nucleotide exchange factor Fes1" evidence="3">
    <location>
        <begin position="62"/>
        <end position="153"/>
    </location>
</feature>
<dbReference type="GO" id="GO:0005783">
    <property type="term" value="C:endoplasmic reticulum"/>
    <property type="evidence" value="ECO:0007669"/>
    <property type="project" value="TreeGrafter"/>
</dbReference>
<feature type="compositionally biased region" description="Low complexity" evidence="1">
    <location>
        <begin position="45"/>
        <end position="57"/>
    </location>
</feature>
<dbReference type="STRING" id="57577.A0A2K3MZ53"/>
<dbReference type="InterPro" id="IPR013918">
    <property type="entry name" value="Nucleotide_exch_fac_Fes1"/>
</dbReference>
<reference evidence="4 5" key="1">
    <citation type="journal article" date="2014" name="Am. J. Bot.">
        <title>Genome assembly and annotation for red clover (Trifolium pratense; Fabaceae).</title>
        <authorList>
            <person name="Istvanek J."/>
            <person name="Jaros M."/>
            <person name="Krenek A."/>
            <person name="Repkova J."/>
        </authorList>
    </citation>
    <scope>NUCLEOTIDE SEQUENCE [LARGE SCALE GENOMIC DNA]</scope>
    <source>
        <strain evidence="5">cv. Tatra</strain>
        <tissue evidence="4">Young leaves</tissue>
    </source>
</reference>
<dbReference type="PANTHER" id="PTHR19316">
    <property type="entry name" value="PROTEIN FOLDING REGULATOR"/>
    <property type="match status" value="1"/>
</dbReference>
<dbReference type="InterPro" id="IPR050693">
    <property type="entry name" value="Hsp70_NEF-Inhibitors"/>
</dbReference>
<evidence type="ECO:0000259" key="3">
    <source>
        <dbReference type="Pfam" id="PF08609"/>
    </source>
</evidence>
<evidence type="ECO:0000313" key="4">
    <source>
        <dbReference type="EMBL" id="PNX96081.1"/>
    </source>
</evidence>
<name>A0A2K3MZ53_TRIPR</name>
<dbReference type="EMBL" id="ASHM01014128">
    <property type="protein sequence ID" value="PNX96081.1"/>
    <property type="molecule type" value="Genomic_DNA"/>
</dbReference>
<evidence type="ECO:0000256" key="1">
    <source>
        <dbReference type="SAM" id="MobiDB-lite"/>
    </source>
</evidence>
<feature type="signal peptide" evidence="2">
    <location>
        <begin position="1"/>
        <end position="20"/>
    </location>
</feature>
<protein>
    <submittedName>
        <fullName evidence="4">Nucleotide exchange factor SIL1-like protein</fullName>
    </submittedName>
</protein>
<comment type="caution">
    <text evidence="4">The sequence shown here is derived from an EMBL/GenBank/DDBJ whole genome shotgun (WGS) entry which is preliminary data.</text>
</comment>
<reference evidence="4 5" key="2">
    <citation type="journal article" date="2017" name="Front. Plant Sci.">
        <title>Gene Classification and Mining of Molecular Markers Useful in Red Clover (Trifolium pratense) Breeding.</title>
        <authorList>
            <person name="Istvanek J."/>
            <person name="Dluhosova J."/>
            <person name="Dluhos P."/>
            <person name="Patkova L."/>
            <person name="Nedelnik J."/>
            <person name="Repkova J."/>
        </authorList>
    </citation>
    <scope>NUCLEOTIDE SEQUENCE [LARGE SCALE GENOMIC DNA]</scope>
    <source>
        <strain evidence="5">cv. Tatra</strain>
        <tissue evidence="4">Young leaves</tissue>
    </source>
</reference>
<sequence length="388" mass="43117">MDRTLLLAALILCTAATATAAIAETDKNLTSHQPSWSTAAEESDLLPPDSSVSDSDGGFSSMDSMLHWAISHSDPEKLKESAQSHERLSPSELQKSQIEIKELMEKTKMLSDVELMKIAITDLNNVSTSLEDRYRALLELLELVEPLDNANDLNKLGGLSAVTRELNHDDSGIRALAAWVLGKASQNNPTFQQQVLELGVLSRLIVMVKSDSKEEGIKALYAVSALIRNNLASQELFYAEAGGSMLQDILRNASVDIKLRRKAVLLLTDLAEYQLENVDKDEPPFFNDQDLLKSVVDLTASSDLDLQEKALVAIKSLLQLKTIEARVFRDFCALGDALNRMKQLLHDSMADEDQKDYVMDVENVRIDVEHIFNRKLRLNNPGRSLVRS</sequence>
<feature type="compositionally biased region" description="Basic and acidic residues" evidence="1">
    <location>
        <begin position="75"/>
        <end position="89"/>
    </location>
</feature>
<dbReference type="AlphaFoldDB" id="A0A2K3MZ53"/>
<feature type="region of interest" description="Disordered" evidence="1">
    <location>
        <begin position="75"/>
        <end position="94"/>
    </location>
</feature>
<dbReference type="PANTHER" id="PTHR19316:SF32">
    <property type="entry name" value="ARM REPEAT SUPERFAMILY PROTEIN"/>
    <property type="match status" value="1"/>
</dbReference>
<dbReference type="Proteomes" id="UP000236291">
    <property type="component" value="Unassembled WGS sequence"/>
</dbReference>
<feature type="chain" id="PRO_5014446781" evidence="2">
    <location>
        <begin position="21"/>
        <end position="388"/>
    </location>
</feature>
<feature type="region of interest" description="Disordered" evidence="1">
    <location>
        <begin position="33"/>
        <end position="57"/>
    </location>
</feature>